<evidence type="ECO:0000256" key="2">
    <source>
        <dbReference type="ARBA" id="ARBA00022552"/>
    </source>
</evidence>
<dbReference type="InterPro" id="IPR002903">
    <property type="entry name" value="RsmH"/>
</dbReference>
<organism evidence="7 8">
    <name type="scientific">Candidatus Woesebacteria bacterium GW2011_GWA1_41_7</name>
    <dbReference type="NCBI Taxonomy" id="1618556"/>
    <lineage>
        <taxon>Bacteria</taxon>
        <taxon>Candidatus Woeseibacteriota</taxon>
    </lineage>
</organism>
<dbReference type="Gene3D" id="3.40.50.150">
    <property type="entry name" value="Vaccinia Virus protein VP39"/>
    <property type="match status" value="1"/>
</dbReference>
<dbReference type="NCBIfam" id="TIGR00006">
    <property type="entry name" value="16S rRNA (cytosine(1402)-N(4))-methyltransferase RsmH"/>
    <property type="match status" value="1"/>
</dbReference>
<dbReference type="EC" id="2.1.1.199" evidence="6"/>
<dbReference type="AlphaFoldDB" id="A0A0G0WTC3"/>
<dbReference type="PANTHER" id="PTHR11265">
    <property type="entry name" value="S-ADENOSYL-METHYLTRANSFERASE MRAW"/>
    <property type="match status" value="1"/>
</dbReference>
<dbReference type="PATRIC" id="fig|1618556.3.peg.628"/>
<evidence type="ECO:0000313" key="7">
    <source>
        <dbReference type="EMBL" id="KKS16055.1"/>
    </source>
</evidence>
<dbReference type="GO" id="GO:0070475">
    <property type="term" value="P:rRNA base methylation"/>
    <property type="evidence" value="ECO:0007669"/>
    <property type="project" value="UniProtKB-UniRule"/>
</dbReference>
<dbReference type="HAMAP" id="MF_01007">
    <property type="entry name" value="16SrRNA_methyltr_H"/>
    <property type="match status" value="1"/>
</dbReference>
<feature type="binding site" evidence="6">
    <location>
        <position position="51"/>
    </location>
    <ligand>
        <name>S-adenosyl-L-methionine</name>
        <dbReference type="ChEBI" id="CHEBI:59789"/>
    </ligand>
</feature>
<comment type="catalytic activity">
    <reaction evidence="6">
        <text>cytidine(1402) in 16S rRNA + S-adenosyl-L-methionine = N(4)-methylcytidine(1402) in 16S rRNA + S-adenosyl-L-homocysteine + H(+)</text>
        <dbReference type="Rhea" id="RHEA:42928"/>
        <dbReference type="Rhea" id="RHEA-COMP:10286"/>
        <dbReference type="Rhea" id="RHEA-COMP:10287"/>
        <dbReference type="ChEBI" id="CHEBI:15378"/>
        <dbReference type="ChEBI" id="CHEBI:57856"/>
        <dbReference type="ChEBI" id="CHEBI:59789"/>
        <dbReference type="ChEBI" id="CHEBI:74506"/>
        <dbReference type="ChEBI" id="CHEBI:82748"/>
        <dbReference type="EC" id="2.1.1.199"/>
    </reaction>
</comment>
<keyword evidence="3 6" id="KW-0489">Methyltransferase</keyword>
<keyword evidence="5 6" id="KW-0949">S-adenosyl-L-methionine</keyword>
<comment type="function">
    <text evidence="6">Specifically methylates the N4 position of cytidine in position 1402 (C1402) of 16S rRNA.</text>
</comment>
<dbReference type="SUPFAM" id="SSF53335">
    <property type="entry name" value="S-adenosyl-L-methionine-dependent methyltransferases"/>
    <property type="match status" value="1"/>
</dbReference>
<proteinExistence type="inferred from homology"/>
<dbReference type="Pfam" id="PF01795">
    <property type="entry name" value="Methyltransf_5"/>
    <property type="match status" value="1"/>
</dbReference>
<evidence type="ECO:0000256" key="5">
    <source>
        <dbReference type="ARBA" id="ARBA00022691"/>
    </source>
</evidence>
<evidence type="ECO:0000256" key="3">
    <source>
        <dbReference type="ARBA" id="ARBA00022603"/>
    </source>
</evidence>
<reference evidence="7 8" key="1">
    <citation type="journal article" date="2015" name="Nature">
        <title>rRNA introns, odd ribosomes, and small enigmatic genomes across a large radiation of phyla.</title>
        <authorList>
            <person name="Brown C.T."/>
            <person name="Hug L.A."/>
            <person name="Thomas B.C."/>
            <person name="Sharon I."/>
            <person name="Castelle C.J."/>
            <person name="Singh A."/>
            <person name="Wilkins M.J."/>
            <person name="Williams K.H."/>
            <person name="Banfield J.F."/>
        </authorList>
    </citation>
    <scope>NUCLEOTIDE SEQUENCE [LARGE SCALE GENOMIC DNA]</scope>
</reference>
<feature type="binding site" evidence="6">
    <location>
        <position position="109"/>
    </location>
    <ligand>
        <name>S-adenosyl-L-methionine</name>
        <dbReference type="ChEBI" id="CHEBI:59789"/>
    </ligand>
</feature>
<evidence type="ECO:0000256" key="4">
    <source>
        <dbReference type="ARBA" id="ARBA00022679"/>
    </source>
</evidence>
<keyword evidence="2 6" id="KW-0698">rRNA processing</keyword>
<dbReference type="SUPFAM" id="SSF81799">
    <property type="entry name" value="Putative methyltransferase TM0872, insert domain"/>
    <property type="match status" value="1"/>
</dbReference>
<dbReference type="PANTHER" id="PTHR11265:SF0">
    <property type="entry name" value="12S RRNA N4-METHYLCYTIDINE METHYLTRANSFERASE"/>
    <property type="match status" value="1"/>
</dbReference>
<gene>
    <name evidence="6" type="primary">rsmH</name>
    <name evidence="7" type="ORF">UU74_C0049G0007</name>
</gene>
<feature type="binding site" evidence="6">
    <location>
        <position position="81"/>
    </location>
    <ligand>
        <name>S-adenosyl-L-methionine</name>
        <dbReference type="ChEBI" id="CHEBI:59789"/>
    </ligand>
</feature>
<protein>
    <recommendedName>
        <fullName evidence="6">Ribosomal RNA small subunit methyltransferase H</fullName>
        <ecNumber evidence="6">2.1.1.199</ecNumber>
    </recommendedName>
    <alternativeName>
        <fullName evidence="6">16S rRNA m(4)C1402 methyltransferase</fullName>
    </alternativeName>
    <alternativeName>
        <fullName evidence="6">rRNA (cytosine-N(4)-)-methyltransferase RsmH</fullName>
    </alternativeName>
</protein>
<dbReference type="InterPro" id="IPR023397">
    <property type="entry name" value="SAM-dep_MeTrfase_MraW_recog"/>
</dbReference>
<comment type="subcellular location">
    <subcellularLocation>
        <location evidence="6">Cytoplasm</location>
    </subcellularLocation>
</comment>
<dbReference type="Proteomes" id="UP000033969">
    <property type="component" value="Unassembled WGS sequence"/>
</dbReference>
<dbReference type="GO" id="GO:0071424">
    <property type="term" value="F:rRNA (cytosine-N4-)-methyltransferase activity"/>
    <property type="evidence" value="ECO:0007669"/>
    <property type="project" value="UniProtKB-UniRule"/>
</dbReference>
<dbReference type="InterPro" id="IPR029063">
    <property type="entry name" value="SAM-dependent_MTases_sf"/>
</dbReference>
<sequence length="294" mass="32603">MNDKYHETVLVEEVVSALHIEKGKKYIDATLGNAGHTMEILGKGGQVLGIEIDPKMLTIAEKRLEKEVVDKKNCKLVQGSFTDIDKIAHGSKWEKVKGILFDFGVTNLHLKDSERGFSFGNSEAPLDMRMDPETQGVKGSDLLNLLREDQLRELFEITLDPGSAKWITGRILHSREAKPIEKVGDLVEICQGLRSSKTGLNEATLPFLAVRIAVNSELTNIKETLPKAFDLLEKGGRLVVISFHSKEDVLVKNFFKEKIASGAHAITFRPVTAGGAELEANKRSRSAKMRVLEK</sequence>
<dbReference type="EMBL" id="LCBU01000049">
    <property type="protein sequence ID" value="KKS16055.1"/>
    <property type="molecule type" value="Genomic_DNA"/>
</dbReference>
<dbReference type="CDD" id="cd02440">
    <property type="entry name" value="AdoMet_MTases"/>
    <property type="match status" value="1"/>
</dbReference>
<evidence type="ECO:0000256" key="1">
    <source>
        <dbReference type="ARBA" id="ARBA00010396"/>
    </source>
</evidence>
<comment type="similarity">
    <text evidence="1 6">Belongs to the methyltransferase superfamily. RsmH family.</text>
</comment>
<comment type="caution">
    <text evidence="7">The sequence shown here is derived from an EMBL/GenBank/DDBJ whole genome shotgun (WGS) entry which is preliminary data.</text>
</comment>
<name>A0A0G0WTC3_9BACT</name>
<evidence type="ECO:0000313" key="8">
    <source>
        <dbReference type="Proteomes" id="UP000033969"/>
    </source>
</evidence>
<keyword evidence="6" id="KW-0963">Cytoplasm</keyword>
<keyword evidence="4 6" id="KW-0808">Transferase</keyword>
<feature type="binding site" evidence="6">
    <location>
        <position position="102"/>
    </location>
    <ligand>
        <name>S-adenosyl-L-methionine</name>
        <dbReference type="ChEBI" id="CHEBI:59789"/>
    </ligand>
</feature>
<feature type="binding site" evidence="6">
    <location>
        <begin position="34"/>
        <end position="36"/>
    </location>
    <ligand>
        <name>S-adenosyl-L-methionine</name>
        <dbReference type="ChEBI" id="CHEBI:59789"/>
    </ligand>
</feature>
<accession>A0A0G0WTC3</accession>
<dbReference type="GO" id="GO:0005737">
    <property type="term" value="C:cytoplasm"/>
    <property type="evidence" value="ECO:0007669"/>
    <property type="project" value="UniProtKB-SubCell"/>
</dbReference>
<dbReference type="Gene3D" id="1.10.150.170">
    <property type="entry name" value="Putative methyltransferase TM0872, insert domain"/>
    <property type="match status" value="1"/>
</dbReference>
<evidence type="ECO:0000256" key="6">
    <source>
        <dbReference type="HAMAP-Rule" id="MF_01007"/>
    </source>
</evidence>
<dbReference type="PIRSF" id="PIRSF004486">
    <property type="entry name" value="MraW"/>
    <property type="match status" value="1"/>
</dbReference>